<dbReference type="Pfam" id="PF26639">
    <property type="entry name" value="Het-6_barrel"/>
    <property type="match status" value="1"/>
</dbReference>
<dbReference type="InterPro" id="IPR010730">
    <property type="entry name" value="HET"/>
</dbReference>
<feature type="domain" description="Heterokaryon incompatibility" evidence="1">
    <location>
        <begin position="123"/>
        <end position="286"/>
    </location>
</feature>
<dbReference type="HOGENOM" id="CLU_004184_7_2_1"/>
<keyword evidence="3" id="KW-1185">Reference proteome</keyword>
<reference evidence="2 3" key="1">
    <citation type="journal article" date="2014" name="Genome Announc.">
        <title>Draft genome sequence of Sclerotinia borealis, a psychrophilic plant pathogenic fungus.</title>
        <authorList>
            <person name="Mardanov A.V."/>
            <person name="Beletsky A.V."/>
            <person name="Kadnikov V.V."/>
            <person name="Ignatov A.N."/>
            <person name="Ravin N.V."/>
        </authorList>
    </citation>
    <scope>NUCLEOTIDE SEQUENCE [LARGE SCALE GENOMIC DNA]</scope>
    <source>
        <strain evidence="3">F-4157</strain>
    </source>
</reference>
<evidence type="ECO:0000313" key="2">
    <source>
        <dbReference type="EMBL" id="ESZ93209.1"/>
    </source>
</evidence>
<proteinExistence type="predicted"/>
<accession>W9CEI8</accession>
<dbReference type="AlphaFoldDB" id="W9CEI8"/>
<name>W9CEI8_SCLBF</name>
<dbReference type="PANTHER" id="PTHR24148">
    <property type="entry name" value="ANKYRIN REPEAT DOMAIN-CONTAINING PROTEIN 39 HOMOLOG-RELATED"/>
    <property type="match status" value="1"/>
</dbReference>
<dbReference type="EMBL" id="AYSA01000335">
    <property type="protein sequence ID" value="ESZ93209.1"/>
    <property type="molecule type" value="Genomic_DNA"/>
</dbReference>
<organism evidence="2 3">
    <name type="scientific">Sclerotinia borealis (strain F-4128)</name>
    <dbReference type="NCBI Taxonomy" id="1432307"/>
    <lineage>
        <taxon>Eukaryota</taxon>
        <taxon>Fungi</taxon>
        <taxon>Dikarya</taxon>
        <taxon>Ascomycota</taxon>
        <taxon>Pezizomycotina</taxon>
        <taxon>Leotiomycetes</taxon>
        <taxon>Helotiales</taxon>
        <taxon>Sclerotiniaceae</taxon>
        <taxon>Sclerotinia</taxon>
    </lineage>
</organism>
<evidence type="ECO:0000313" key="3">
    <source>
        <dbReference type="Proteomes" id="UP000019487"/>
    </source>
</evidence>
<dbReference type="InterPro" id="IPR052895">
    <property type="entry name" value="HetReg/Transcr_Mod"/>
</dbReference>
<evidence type="ECO:0000259" key="1">
    <source>
        <dbReference type="Pfam" id="PF06985"/>
    </source>
</evidence>
<dbReference type="OrthoDB" id="265717at2759"/>
<gene>
    <name evidence="2" type="ORF">SBOR_6405</name>
</gene>
<dbReference type="PANTHER" id="PTHR24148:SF77">
    <property type="entry name" value="HETEROKARYON INCOMPATIBILITY DOMAIN-CONTAINING PROTEIN"/>
    <property type="match status" value="1"/>
</dbReference>
<dbReference type="Proteomes" id="UP000019487">
    <property type="component" value="Unassembled WGS sequence"/>
</dbReference>
<comment type="caution">
    <text evidence="2">The sequence shown here is derived from an EMBL/GenBank/DDBJ whole genome shotgun (WGS) entry which is preliminary data.</text>
</comment>
<dbReference type="Pfam" id="PF06985">
    <property type="entry name" value="HET"/>
    <property type="match status" value="1"/>
</dbReference>
<protein>
    <recommendedName>
        <fullName evidence="1">Heterokaryon incompatibility domain-containing protein</fullName>
    </recommendedName>
</protein>
<sequence>MTDSPTWSPLLYRPLGADEVRVLCLEPSSQSAPDDTAMISCQMRPVKLKELGVSSAFIEKETAAEREWDFNDISYDYTTLFKPRRGLLDRALKRYIRSLKEAQDIPHESVASTGELPHLSDRYVALSYIWGTPADKKTILVNGVEMQITQNLHTALLELRKSGWVRRRINLWIDALCINQDDLDEREQQVKLMRDIYAMAWQVVVSLGSGTAISTMAYTALQWLAHEVGSDEKLREFAIKYGTLHQNTAGSVQSAPHTLPWHEATFESLRSFFACQYWHRLWILQELAMARMDAPVLWGGNFMCLRDIWKACQMIEEQEDTVLQYITTHTSDADKIRTIATIDRRLEDREGTPGQQWKHLLRIKNMREVDHKGVDTALPALELARQAQATDARDKIYGILALPCVEGLANVSPSYRIELTEIFINFTREIISNNDHGLDILRLVHSPVDKIMLSSLTADNPLWIRKMIKGRFVNVASPCTHNLPSWVVCWSCRTAPVAFLPGIYKADRGFTYPTKPVFSCDNIISIQAFFIDTIATLSAFNALEADAKYPKNCTDASFIRNAYATIDGLKEAFWTTIVAGTTPNGEKPPPSWAVLRLPRLWSLFGTSEGGGSGLEFSLHGFVERNKELIICGTRLEDLLADAKTIKERKVFRDEERGTSNDDLRDSSSWAANVLAWRRLIGTKNGRIGLTVAAAIEGDSIAVIPGCSVPLVLRRNEKGWSLVGECFVYGLMNGEAADLVGSEKIGIEQIQLH</sequence>